<evidence type="ECO:0000313" key="2">
    <source>
        <dbReference type="EMBL" id="MDN4122519.1"/>
    </source>
</evidence>
<proteinExistence type="predicted"/>
<gene>
    <name evidence="2" type="ORF">LMS43_14585</name>
</gene>
<keyword evidence="3" id="KW-1185">Reference proteome</keyword>
<evidence type="ECO:0000313" key="3">
    <source>
        <dbReference type="Proteomes" id="UP001168613"/>
    </source>
</evidence>
<evidence type="ECO:0008006" key="4">
    <source>
        <dbReference type="Google" id="ProtNLM"/>
    </source>
</evidence>
<feature type="transmembrane region" description="Helical" evidence="1">
    <location>
        <begin position="21"/>
        <end position="49"/>
    </location>
</feature>
<dbReference type="EMBL" id="JAJHNU010000005">
    <property type="protein sequence ID" value="MDN4122519.1"/>
    <property type="molecule type" value="Genomic_DNA"/>
</dbReference>
<dbReference type="Proteomes" id="UP001168613">
    <property type="component" value="Unassembled WGS sequence"/>
</dbReference>
<accession>A0ABT8EMK7</accession>
<dbReference type="RefSeq" id="WP_266123950.1">
    <property type="nucleotide sequence ID" value="NZ_JAJHNU010000005.1"/>
</dbReference>
<comment type="caution">
    <text evidence="2">The sequence shown here is derived from an EMBL/GenBank/DDBJ whole genome shotgun (WGS) entry which is preliminary data.</text>
</comment>
<name>A0ABT8EMK7_9BURK</name>
<keyword evidence="1" id="KW-1133">Transmembrane helix</keyword>
<organism evidence="2 3">
    <name type="scientific">Alcaligenes endophyticus</name>
    <dbReference type="NCBI Taxonomy" id="1929088"/>
    <lineage>
        <taxon>Bacteria</taxon>
        <taxon>Pseudomonadati</taxon>
        <taxon>Pseudomonadota</taxon>
        <taxon>Betaproteobacteria</taxon>
        <taxon>Burkholderiales</taxon>
        <taxon>Alcaligenaceae</taxon>
        <taxon>Alcaligenes</taxon>
    </lineage>
</organism>
<protein>
    <recommendedName>
        <fullName evidence="4">Transmembrane protein</fullName>
    </recommendedName>
</protein>
<feature type="transmembrane region" description="Helical" evidence="1">
    <location>
        <begin position="69"/>
        <end position="102"/>
    </location>
</feature>
<keyword evidence="1" id="KW-0812">Transmembrane</keyword>
<evidence type="ECO:0000256" key="1">
    <source>
        <dbReference type="SAM" id="Phobius"/>
    </source>
</evidence>
<sequence>MDHSPKPELEQGVSLRILTHVSYGLFALGVVTAGLLTIATIAAIVLAYIKRSEASGTIYASHLDWLIKTFWWGLLWYCVSGILTLLFIGWIGIFITTIWIIYRLIRGWLALLEGKTLGYSY</sequence>
<reference evidence="2" key="1">
    <citation type="submission" date="2021-11" db="EMBL/GenBank/DDBJ databases">
        <title>Draft genome sequence of Alcaligenes endophyticus type strain CCUG 75668T.</title>
        <authorList>
            <person name="Salva-Serra F."/>
            <person name="Duran R.E."/>
            <person name="Seeger M."/>
            <person name="Moore E.R.B."/>
            <person name="Jaen-Luchoro D."/>
        </authorList>
    </citation>
    <scope>NUCLEOTIDE SEQUENCE</scope>
    <source>
        <strain evidence="2">CCUG 75668</strain>
    </source>
</reference>
<keyword evidence="1" id="KW-0472">Membrane</keyword>